<dbReference type="InterPro" id="IPR050071">
    <property type="entry name" value="Dehydroquinate_synthase"/>
</dbReference>
<dbReference type="GO" id="GO:0003856">
    <property type="term" value="F:3-dehydroquinate synthase activity"/>
    <property type="evidence" value="ECO:0007669"/>
    <property type="project" value="UniProtKB-UniRule"/>
</dbReference>
<evidence type="ECO:0000256" key="17">
    <source>
        <dbReference type="ARBA" id="ARBA00023239"/>
    </source>
</evidence>
<keyword evidence="12 19" id="KW-0479">Metal-binding</keyword>
<dbReference type="CDD" id="cd08195">
    <property type="entry name" value="DHQS"/>
    <property type="match status" value="1"/>
</dbReference>
<evidence type="ECO:0000256" key="1">
    <source>
        <dbReference type="ARBA" id="ARBA00001393"/>
    </source>
</evidence>
<feature type="binding site" evidence="19">
    <location>
        <position position="144"/>
    </location>
    <ligand>
        <name>NAD(+)</name>
        <dbReference type="ChEBI" id="CHEBI:57540"/>
    </ligand>
</feature>
<evidence type="ECO:0000256" key="12">
    <source>
        <dbReference type="ARBA" id="ARBA00022723"/>
    </source>
</evidence>
<feature type="binding site" evidence="19">
    <location>
        <position position="186"/>
    </location>
    <ligand>
        <name>Zn(2+)</name>
        <dbReference type="ChEBI" id="CHEBI:29105"/>
    </ligand>
</feature>
<dbReference type="EC" id="4.2.3.4" evidence="8 19"/>
<dbReference type="GO" id="GO:0046872">
    <property type="term" value="F:metal ion binding"/>
    <property type="evidence" value="ECO:0007669"/>
    <property type="project" value="UniProtKB-KW"/>
</dbReference>
<dbReference type="HAMAP" id="MF_00110">
    <property type="entry name" value="DHQ_synthase"/>
    <property type="match status" value="1"/>
</dbReference>
<feature type="domain" description="3-dehydroquinate synthase N-terminal" evidence="20">
    <location>
        <begin position="69"/>
        <end position="180"/>
    </location>
</feature>
<dbReference type="InterPro" id="IPR056179">
    <property type="entry name" value="DHQS_C"/>
</dbReference>
<comment type="similarity">
    <text evidence="7 19">Belongs to the sugar phosphate cyclases superfamily. Dehydroquinate synthase family.</text>
</comment>
<keyword evidence="11 19" id="KW-0028">Amino-acid biosynthesis</keyword>
<dbReference type="GO" id="GO:0005737">
    <property type="term" value="C:cytoplasm"/>
    <property type="evidence" value="ECO:0007669"/>
    <property type="project" value="UniProtKB-SubCell"/>
</dbReference>
<keyword evidence="14 19" id="KW-0862">Zinc</keyword>
<proteinExistence type="inferred from homology"/>
<keyword evidence="18 19" id="KW-0170">Cobalt</keyword>
<evidence type="ECO:0000313" key="22">
    <source>
        <dbReference type="EMBL" id="SLN16977.1"/>
    </source>
</evidence>
<evidence type="ECO:0000256" key="10">
    <source>
        <dbReference type="ARBA" id="ARBA00022490"/>
    </source>
</evidence>
<comment type="pathway">
    <text evidence="6 19">Metabolic intermediate biosynthesis; chorismate biosynthesis; chorismate from D-erythrose 4-phosphate and phosphoenolpyruvate: step 2/7.</text>
</comment>
<comment type="cofactor">
    <cofactor evidence="3">
        <name>Zn(2+)</name>
        <dbReference type="ChEBI" id="CHEBI:29105"/>
    </cofactor>
</comment>
<evidence type="ECO:0000256" key="5">
    <source>
        <dbReference type="ARBA" id="ARBA00004496"/>
    </source>
</evidence>
<evidence type="ECO:0000256" key="15">
    <source>
        <dbReference type="ARBA" id="ARBA00023027"/>
    </source>
</evidence>
<keyword evidence="15 19" id="KW-0520">NAD</keyword>
<evidence type="ECO:0000256" key="18">
    <source>
        <dbReference type="ARBA" id="ARBA00023285"/>
    </source>
</evidence>
<evidence type="ECO:0000259" key="20">
    <source>
        <dbReference type="Pfam" id="PF01761"/>
    </source>
</evidence>
<comment type="caution">
    <text evidence="19">Lacks conserved residue(s) required for the propagation of feature annotation.</text>
</comment>
<gene>
    <name evidence="19 22" type="primary">aroB</name>
    <name evidence="22" type="ORF">PSJ8397_00486</name>
</gene>
<keyword evidence="13 19" id="KW-0547">Nucleotide-binding</keyword>
<sequence>MIETVHVNLPGRAYDVVIGPGLLAEAGTRITPFLRRPRVSIVTEENVAALHLAALKQGFEAAGIASEALVLPAGEATKSWPFLEQTVEWLLAQKVERGDVVVAFGGGVIGDLVGFAAATVRRGVRFVQLPTSLLAQVDSSVGGKTGINSPSGKNLIGAFHQPTLVLADVDLLGTLTERDFLSGYGEVVKYGLLGDEDFFDWLEDAGPGLKDSTSDPLAARVWAVTRSVQMKADIVERDETEQGDRALLNLGHTFCHALEAATGYSDRLLHGEGVAIGCALAFEVSARLGLCAQEAPSRVRAHLKDMGMKTDIADIAGELPDAAGLLALMGQDKKVVDGQLRFILARGIGEAFVTGDVPADVVLSVLDDALSARRSRV</sequence>
<dbReference type="SUPFAM" id="SSF56796">
    <property type="entry name" value="Dehydroquinate synthase-like"/>
    <property type="match status" value="1"/>
</dbReference>
<dbReference type="Gene3D" id="3.40.50.1970">
    <property type="match status" value="1"/>
</dbReference>
<feature type="binding site" evidence="19">
    <location>
        <begin position="107"/>
        <end position="111"/>
    </location>
    <ligand>
        <name>NAD(+)</name>
        <dbReference type="ChEBI" id="CHEBI:57540"/>
    </ligand>
</feature>
<dbReference type="PANTHER" id="PTHR43622">
    <property type="entry name" value="3-DEHYDROQUINATE SYNTHASE"/>
    <property type="match status" value="1"/>
</dbReference>
<comment type="cofactor">
    <cofactor evidence="2 19">
        <name>NAD(+)</name>
        <dbReference type="ChEBI" id="CHEBI:57540"/>
    </cofactor>
</comment>
<evidence type="ECO:0000256" key="6">
    <source>
        <dbReference type="ARBA" id="ARBA00004661"/>
    </source>
</evidence>
<feature type="binding site" evidence="19">
    <location>
        <begin position="131"/>
        <end position="132"/>
    </location>
    <ligand>
        <name>NAD(+)</name>
        <dbReference type="ChEBI" id="CHEBI:57540"/>
    </ligand>
</feature>
<comment type="function">
    <text evidence="4 19">Catalyzes the conversion of 3-deoxy-D-arabino-heptulosonate 7-phosphate (DAHP) to dehydroquinate (DHQ).</text>
</comment>
<evidence type="ECO:0000256" key="7">
    <source>
        <dbReference type="ARBA" id="ARBA00005412"/>
    </source>
</evidence>
<evidence type="ECO:0000256" key="16">
    <source>
        <dbReference type="ARBA" id="ARBA00023141"/>
    </source>
</evidence>
<evidence type="ECO:0000259" key="21">
    <source>
        <dbReference type="Pfam" id="PF24621"/>
    </source>
</evidence>
<evidence type="ECO:0000256" key="9">
    <source>
        <dbReference type="ARBA" id="ARBA00017684"/>
    </source>
</evidence>
<evidence type="ECO:0000256" key="3">
    <source>
        <dbReference type="ARBA" id="ARBA00001947"/>
    </source>
</evidence>
<reference evidence="22 23" key="1">
    <citation type="submission" date="2017-03" db="EMBL/GenBank/DDBJ databases">
        <authorList>
            <person name="Afonso C.L."/>
            <person name="Miller P.J."/>
            <person name="Scott M.A."/>
            <person name="Spackman E."/>
            <person name="Goraichik I."/>
            <person name="Dimitrov K.M."/>
            <person name="Suarez D.L."/>
            <person name="Swayne D.E."/>
        </authorList>
    </citation>
    <scope>NUCLEOTIDE SEQUENCE [LARGE SCALE GENOMIC DNA]</scope>
    <source>
        <strain evidence="22 23">CECT 8397</strain>
    </source>
</reference>
<dbReference type="AlphaFoldDB" id="A0A1Y5RH18"/>
<keyword evidence="23" id="KW-1185">Reference proteome</keyword>
<feature type="binding site" evidence="19">
    <location>
        <position position="252"/>
    </location>
    <ligand>
        <name>Zn(2+)</name>
        <dbReference type="ChEBI" id="CHEBI:29105"/>
    </ligand>
</feature>
<comment type="catalytic activity">
    <reaction evidence="1 19">
        <text>7-phospho-2-dehydro-3-deoxy-D-arabino-heptonate = 3-dehydroquinate + phosphate</text>
        <dbReference type="Rhea" id="RHEA:21968"/>
        <dbReference type="ChEBI" id="CHEBI:32364"/>
        <dbReference type="ChEBI" id="CHEBI:43474"/>
        <dbReference type="ChEBI" id="CHEBI:58394"/>
        <dbReference type="EC" id="4.2.3.4"/>
    </reaction>
</comment>
<evidence type="ECO:0000256" key="11">
    <source>
        <dbReference type="ARBA" id="ARBA00022605"/>
    </source>
</evidence>
<comment type="subcellular location">
    <subcellularLocation>
        <location evidence="5 19">Cytoplasm</location>
    </subcellularLocation>
</comment>
<feature type="domain" description="3-dehydroquinate synthase C-terminal" evidence="21">
    <location>
        <begin position="183"/>
        <end position="335"/>
    </location>
</feature>
<dbReference type="GO" id="GO:0000166">
    <property type="term" value="F:nucleotide binding"/>
    <property type="evidence" value="ECO:0007669"/>
    <property type="project" value="UniProtKB-KW"/>
</dbReference>
<keyword evidence="16 19" id="KW-0057">Aromatic amino acid biosynthesis</keyword>
<evidence type="ECO:0000256" key="14">
    <source>
        <dbReference type="ARBA" id="ARBA00022833"/>
    </source>
</evidence>
<dbReference type="Proteomes" id="UP000193623">
    <property type="component" value="Unassembled WGS sequence"/>
</dbReference>
<dbReference type="EMBL" id="FWFT01000001">
    <property type="protein sequence ID" value="SLN16977.1"/>
    <property type="molecule type" value="Genomic_DNA"/>
</dbReference>
<feature type="binding site" evidence="19">
    <location>
        <position position="270"/>
    </location>
    <ligand>
        <name>Zn(2+)</name>
        <dbReference type="ChEBI" id="CHEBI:29105"/>
    </ligand>
</feature>
<evidence type="ECO:0000256" key="19">
    <source>
        <dbReference type="HAMAP-Rule" id="MF_00110"/>
    </source>
</evidence>
<dbReference type="PANTHER" id="PTHR43622:SF7">
    <property type="entry name" value="3-DEHYDROQUINATE SYNTHASE, CHLOROPLASTIC"/>
    <property type="match status" value="1"/>
</dbReference>
<evidence type="ECO:0000256" key="13">
    <source>
        <dbReference type="ARBA" id="ARBA00022741"/>
    </source>
</evidence>
<name>A0A1Y5RH18_9RHOB</name>
<organism evidence="22 23">
    <name type="scientific">Pseudooctadecabacter jejudonensis</name>
    <dbReference type="NCBI Taxonomy" id="1391910"/>
    <lineage>
        <taxon>Bacteria</taxon>
        <taxon>Pseudomonadati</taxon>
        <taxon>Pseudomonadota</taxon>
        <taxon>Alphaproteobacteria</taxon>
        <taxon>Rhodobacterales</taxon>
        <taxon>Paracoccaceae</taxon>
        <taxon>Pseudooctadecabacter</taxon>
    </lineage>
</organism>
<evidence type="ECO:0000313" key="23">
    <source>
        <dbReference type="Proteomes" id="UP000193623"/>
    </source>
</evidence>
<dbReference type="InterPro" id="IPR016037">
    <property type="entry name" value="DHQ_synth_AroB"/>
</dbReference>
<dbReference type="OrthoDB" id="9806583at2"/>
<dbReference type="RefSeq" id="WP_085862948.1">
    <property type="nucleotide sequence ID" value="NZ_FWFT01000001.1"/>
</dbReference>
<dbReference type="PIRSF" id="PIRSF001455">
    <property type="entry name" value="DHQ_synth"/>
    <property type="match status" value="1"/>
</dbReference>
<dbReference type="GO" id="GO:0008652">
    <property type="term" value="P:amino acid biosynthetic process"/>
    <property type="evidence" value="ECO:0007669"/>
    <property type="project" value="UniProtKB-KW"/>
</dbReference>
<accession>A0A1Y5RH18</accession>
<dbReference type="InterPro" id="IPR030963">
    <property type="entry name" value="DHQ_synth_fam"/>
</dbReference>
<evidence type="ECO:0000256" key="4">
    <source>
        <dbReference type="ARBA" id="ARBA00003485"/>
    </source>
</evidence>
<protein>
    <recommendedName>
        <fullName evidence="9 19">3-dehydroquinate synthase</fullName>
        <shortName evidence="19">DHQS</shortName>
        <ecNumber evidence="8 19">4.2.3.4</ecNumber>
    </recommendedName>
</protein>
<comment type="cofactor">
    <cofactor evidence="19">
        <name>Co(2+)</name>
        <dbReference type="ChEBI" id="CHEBI:48828"/>
    </cofactor>
    <cofactor evidence="19">
        <name>Zn(2+)</name>
        <dbReference type="ChEBI" id="CHEBI:29105"/>
    </cofactor>
    <text evidence="19">Binds 1 divalent metal cation per subunit. Can use either Co(2+) or Zn(2+).</text>
</comment>
<evidence type="ECO:0000256" key="2">
    <source>
        <dbReference type="ARBA" id="ARBA00001911"/>
    </source>
</evidence>
<dbReference type="GO" id="GO:0009073">
    <property type="term" value="P:aromatic amino acid family biosynthetic process"/>
    <property type="evidence" value="ECO:0007669"/>
    <property type="project" value="UniProtKB-KW"/>
</dbReference>
<dbReference type="InterPro" id="IPR030960">
    <property type="entry name" value="DHQS/DOIS_N"/>
</dbReference>
<dbReference type="Pfam" id="PF24621">
    <property type="entry name" value="DHQS_C"/>
    <property type="match status" value="1"/>
</dbReference>
<dbReference type="NCBIfam" id="TIGR01357">
    <property type="entry name" value="aroB"/>
    <property type="match status" value="1"/>
</dbReference>
<keyword evidence="17 19" id="KW-0456">Lyase</keyword>
<dbReference type="FunFam" id="3.40.50.1970:FF:000007">
    <property type="entry name" value="Pentafunctional AROM polypeptide"/>
    <property type="match status" value="1"/>
</dbReference>
<feature type="binding site" evidence="19">
    <location>
        <position position="153"/>
    </location>
    <ligand>
        <name>NAD(+)</name>
        <dbReference type="ChEBI" id="CHEBI:57540"/>
    </ligand>
</feature>
<dbReference type="Gene3D" id="1.20.1090.10">
    <property type="entry name" value="Dehydroquinate synthase-like - alpha domain"/>
    <property type="match status" value="1"/>
</dbReference>
<dbReference type="UniPathway" id="UPA00053">
    <property type="reaction ID" value="UER00085"/>
</dbReference>
<dbReference type="GO" id="GO:0009423">
    <property type="term" value="P:chorismate biosynthetic process"/>
    <property type="evidence" value="ECO:0007669"/>
    <property type="project" value="UniProtKB-UniRule"/>
</dbReference>
<dbReference type="Pfam" id="PF01761">
    <property type="entry name" value="DHQ_synthase"/>
    <property type="match status" value="1"/>
</dbReference>
<evidence type="ECO:0000256" key="8">
    <source>
        <dbReference type="ARBA" id="ARBA00013031"/>
    </source>
</evidence>
<keyword evidence="10 19" id="KW-0963">Cytoplasm</keyword>